<dbReference type="Proteomes" id="UP001500523">
    <property type="component" value="Unassembled WGS sequence"/>
</dbReference>
<comment type="caution">
    <text evidence="3">The sequence shown here is derived from an EMBL/GenBank/DDBJ whole genome shotgun (WGS) entry which is preliminary data.</text>
</comment>
<gene>
    <name evidence="3" type="ORF">GCM10022268_02530</name>
</gene>
<sequence length="94" mass="10073">MKSRAGGGVIPALMPVPVLRDMAAIHSHGGPDPDHPMPDTGSTGFQADWITGVMLPVPEPRNREPMLAGVGMTGIAPFPSPACLIFRYLFRTRH</sequence>
<evidence type="ECO:0000313" key="4">
    <source>
        <dbReference type="Proteomes" id="UP001500523"/>
    </source>
</evidence>
<keyword evidence="2" id="KW-0472">Membrane</keyword>
<keyword evidence="2" id="KW-1133">Transmembrane helix</keyword>
<dbReference type="EMBL" id="BAABBF010000001">
    <property type="protein sequence ID" value="GAA3695353.1"/>
    <property type="molecule type" value="Genomic_DNA"/>
</dbReference>
<feature type="transmembrane region" description="Helical" evidence="2">
    <location>
        <begin position="66"/>
        <end position="90"/>
    </location>
</feature>
<reference evidence="4" key="1">
    <citation type="journal article" date="2019" name="Int. J. Syst. Evol. Microbiol.">
        <title>The Global Catalogue of Microorganisms (GCM) 10K type strain sequencing project: providing services to taxonomists for standard genome sequencing and annotation.</title>
        <authorList>
            <consortium name="The Broad Institute Genomics Platform"/>
            <consortium name="The Broad Institute Genome Sequencing Center for Infectious Disease"/>
            <person name="Wu L."/>
            <person name="Ma J."/>
        </authorList>
    </citation>
    <scope>NUCLEOTIDE SEQUENCE [LARGE SCALE GENOMIC DNA]</scope>
    <source>
        <strain evidence="4">JCM 17498</strain>
    </source>
</reference>
<keyword evidence="4" id="KW-1185">Reference proteome</keyword>
<feature type="region of interest" description="Disordered" evidence="1">
    <location>
        <begin position="24"/>
        <end position="43"/>
    </location>
</feature>
<evidence type="ECO:0000256" key="1">
    <source>
        <dbReference type="SAM" id="MobiDB-lite"/>
    </source>
</evidence>
<organism evidence="3 4">
    <name type="scientific">Sphingomonas cynarae</name>
    <dbReference type="NCBI Taxonomy" id="930197"/>
    <lineage>
        <taxon>Bacteria</taxon>
        <taxon>Pseudomonadati</taxon>
        <taxon>Pseudomonadota</taxon>
        <taxon>Alphaproteobacteria</taxon>
        <taxon>Sphingomonadales</taxon>
        <taxon>Sphingomonadaceae</taxon>
        <taxon>Sphingomonas</taxon>
    </lineage>
</organism>
<evidence type="ECO:0000256" key="2">
    <source>
        <dbReference type="SAM" id="Phobius"/>
    </source>
</evidence>
<keyword evidence="2" id="KW-0812">Transmembrane</keyword>
<evidence type="ECO:0000313" key="3">
    <source>
        <dbReference type="EMBL" id="GAA3695353.1"/>
    </source>
</evidence>
<name>A0ABP7CWN1_9SPHN</name>
<protein>
    <submittedName>
        <fullName evidence="3">Uncharacterized protein</fullName>
    </submittedName>
</protein>
<accession>A0ABP7CWN1</accession>
<proteinExistence type="predicted"/>